<dbReference type="InterPro" id="IPR005883">
    <property type="entry name" value="PilM"/>
</dbReference>
<dbReference type="Gene3D" id="3.30.1490.300">
    <property type="match status" value="1"/>
</dbReference>
<dbReference type="AlphaFoldDB" id="A0A562BEZ1"/>
<proteinExistence type="predicted"/>
<comment type="caution">
    <text evidence="1">The sequence shown here is derived from an EMBL/GenBank/DDBJ whole genome shotgun (WGS) entry which is preliminary data.</text>
</comment>
<protein>
    <submittedName>
        <fullName evidence="1">Type IV pilus assembly protein PilM</fullName>
    </submittedName>
</protein>
<dbReference type="PANTHER" id="PTHR32432:SF3">
    <property type="entry name" value="ETHANOLAMINE UTILIZATION PROTEIN EUTJ"/>
    <property type="match status" value="1"/>
</dbReference>
<dbReference type="Pfam" id="PF11104">
    <property type="entry name" value="PilM_2"/>
    <property type="match status" value="2"/>
</dbReference>
<name>A0A562BEZ1_9BURK</name>
<sequence length="352" mass="35580">MAFGSFWSFGSFGSLGRFAPAGTLRAIASVAGEGPWRRTAVGIDVGTGAVKVVALSAGRRRGDLRLERCAMETCAAASRAEPGANEAISRQDALRHVLSRAGIRVRDAVLGVPDHAVRSATAIVAASMSVQERRWEAEDLAYRLFPAPAEPCFDVVEQPAGKAGHVELRVLATSGAVAAARVSVAAAADVRVAVLDLDGFALRRALAAAGAAGSGPAGDSRPWMLADLGAGHPAAMFCRGTVPQMSIPMASARLAEAGHDVAGIVAAVGAAMDVFRATAGASGGPPSRIVLAGGGAAMPGLREAVARRTGLPVALADPFAGMAVGPEIDRVALAATLPAYLLATGLALRGLL</sequence>
<accession>A0A562BEZ1</accession>
<dbReference type="InterPro" id="IPR043129">
    <property type="entry name" value="ATPase_NBD"/>
</dbReference>
<dbReference type="EMBL" id="VLJN01000024">
    <property type="protein sequence ID" value="TWG83470.1"/>
    <property type="molecule type" value="Genomic_DNA"/>
</dbReference>
<reference evidence="1 2" key="1">
    <citation type="submission" date="2019-07" db="EMBL/GenBank/DDBJ databases">
        <title>Genome sequencing of lignin-degrading bacterial isolates.</title>
        <authorList>
            <person name="Gladden J."/>
        </authorList>
    </citation>
    <scope>NUCLEOTIDE SEQUENCE [LARGE SCALE GENOMIC DNA]</scope>
    <source>
        <strain evidence="1 2">J11</strain>
    </source>
</reference>
<dbReference type="PANTHER" id="PTHR32432">
    <property type="entry name" value="CELL DIVISION PROTEIN FTSA-RELATED"/>
    <property type="match status" value="1"/>
</dbReference>
<dbReference type="SUPFAM" id="SSF53067">
    <property type="entry name" value="Actin-like ATPase domain"/>
    <property type="match status" value="1"/>
</dbReference>
<dbReference type="InterPro" id="IPR050696">
    <property type="entry name" value="FtsA/MreB"/>
</dbReference>
<gene>
    <name evidence="1" type="ORF">L602_003000000430</name>
</gene>
<dbReference type="Proteomes" id="UP000318141">
    <property type="component" value="Unassembled WGS sequence"/>
</dbReference>
<organism evidence="1 2">
    <name type="scientific">Cupriavidus gilardii J11</name>
    <dbReference type="NCBI Taxonomy" id="936133"/>
    <lineage>
        <taxon>Bacteria</taxon>
        <taxon>Pseudomonadati</taxon>
        <taxon>Pseudomonadota</taxon>
        <taxon>Betaproteobacteria</taxon>
        <taxon>Burkholderiales</taxon>
        <taxon>Burkholderiaceae</taxon>
        <taxon>Cupriavidus</taxon>
    </lineage>
</organism>
<keyword evidence="2" id="KW-1185">Reference proteome</keyword>
<evidence type="ECO:0000313" key="2">
    <source>
        <dbReference type="Proteomes" id="UP000318141"/>
    </source>
</evidence>
<evidence type="ECO:0000313" key="1">
    <source>
        <dbReference type="EMBL" id="TWG83470.1"/>
    </source>
</evidence>
<dbReference type="Gene3D" id="3.30.420.40">
    <property type="match status" value="4"/>
</dbReference>